<reference evidence="6 7" key="1">
    <citation type="submission" date="2022-01" db="EMBL/GenBank/DDBJ databases">
        <authorList>
            <person name="Xiong W."/>
            <person name="Schranz E."/>
        </authorList>
    </citation>
    <scope>NUCLEOTIDE SEQUENCE [LARGE SCALE GENOMIC DNA]</scope>
</reference>
<organism evidence="6 7">
    <name type="scientific">Lactuca virosa</name>
    <dbReference type="NCBI Taxonomy" id="75947"/>
    <lineage>
        <taxon>Eukaryota</taxon>
        <taxon>Viridiplantae</taxon>
        <taxon>Streptophyta</taxon>
        <taxon>Embryophyta</taxon>
        <taxon>Tracheophyta</taxon>
        <taxon>Spermatophyta</taxon>
        <taxon>Magnoliopsida</taxon>
        <taxon>eudicotyledons</taxon>
        <taxon>Gunneridae</taxon>
        <taxon>Pentapetalae</taxon>
        <taxon>asterids</taxon>
        <taxon>campanulids</taxon>
        <taxon>Asterales</taxon>
        <taxon>Asteraceae</taxon>
        <taxon>Cichorioideae</taxon>
        <taxon>Cichorieae</taxon>
        <taxon>Lactucinae</taxon>
        <taxon>Lactuca</taxon>
    </lineage>
</organism>
<dbReference type="PANTHER" id="PTHR10709:SF2">
    <property type="entry name" value="ACTIN-RELATED PROTEIN 2_3 COMPLEX SUBUNIT"/>
    <property type="match status" value="1"/>
</dbReference>
<dbReference type="GO" id="GO:0005737">
    <property type="term" value="C:cytoplasm"/>
    <property type="evidence" value="ECO:0007669"/>
    <property type="project" value="UniProtKB-SubCell"/>
</dbReference>
<dbReference type="InterPro" id="IPR015943">
    <property type="entry name" value="WD40/YVTN_repeat-like_dom_sf"/>
</dbReference>
<evidence type="ECO:0000313" key="7">
    <source>
        <dbReference type="Proteomes" id="UP001157418"/>
    </source>
</evidence>
<dbReference type="PANTHER" id="PTHR10709">
    <property type="entry name" value="ACTIN-RELATED PROTEIN 2/3 COMPLEX SUBUNIT 1"/>
    <property type="match status" value="1"/>
</dbReference>
<dbReference type="GO" id="GO:0034314">
    <property type="term" value="P:Arp2/3 complex-mediated actin nucleation"/>
    <property type="evidence" value="ECO:0007669"/>
    <property type="project" value="InterPro"/>
</dbReference>
<keyword evidence="4" id="KW-0677">Repeat</keyword>
<keyword evidence="3" id="KW-0853">WD repeat</keyword>
<evidence type="ECO:0000256" key="4">
    <source>
        <dbReference type="ARBA" id="ARBA00022737"/>
    </source>
</evidence>
<evidence type="ECO:0000256" key="2">
    <source>
        <dbReference type="ARBA" id="ARBA00022490"/>
    </source>
</evidence>
<comment type="caution">
    <text evidence="6">The sequence shown here is derived from an EMBL/GenBank/DDBJ whole genome shotgun (WGS) entry which is preliminary data.</text>
</comment>
<accession>A0AAU9NGD8</accession>
<dbReference type="Proteomes" id="UP001157418">
    <property type="component" value="Unassembled WGS sequence"/>
</dbReference>
<dbReference type="EMBL" id="CAKMRJ010004445">
    <property type="protein sequence ID" value="CAH1436839.1"/>
    <property type="molecule type" value="Genomic_DNA"/>
</dbReference>
<dbReference type="GO" id="GO:0051015">
    <property type="term" value="F:actin filament binding"/>
    <property type="evidence" value="ECO:0007669"/>
    <property type="project" value="TreeGrafter"/>
</dbReference>
<evidence type="ECO:0000256" key="1">
    <source>
        <dbReference type="ARBA" id="ARBA00004496"/>
    </source>
</evidence>
<evidence type="ECO:0000256" key="3">
    <source>
        <dbReference type="ARBA" id="ARBA00022574"/>
    </source>
</evidence>
<comment type="subcellular location">
    <subcellularLocation>
        <location evidence="1">Cytoplasm</location>
    </subcellularLocation>
</comment>
<keyword evidence="5" id="KW-0206">Cytoskeleton</keyword>
<dbReference type="GO" id="GO:0005885">
    <property type="term" value="C:Arp2/3 protein complex"/>
    <property type="evidence" value="ECO:0007669"/>
    <property type="project" value="InterPro"/>
</dbReference>
<proteinExistence type="predicted"/>
<keyword evidence="2" id="KW-0963">Cytoplasm</keyword>
<evidence type="ECO:0000256" key="5">
    <source>
        <dbReference type="ARBA" id="ARBA00023212"/>
    </source>
</evidence>
<dbReference type="InterPro" id="IPR017383">
    <property type="entry name" value="ARPC1"/>
</dbReference>
<evidence type="ECO:0000313" key="6">
    <source>
        <dbReference type="EMBL" id="CAH1436839.1"/>
    </source>
</evidence>
<protein>
    <submittedName>
        <fullName evidence="6">Uncharacterized protein</fullName>
    </submittedName>
</protein>
<gene>
    <name evidence="6" type="ORF">LVIROSA_LOCUS23191</name>
</gene>
<dbReference type="AlphaFoldDB" id="A0AAU9NGD8"/>
<keyword evidence="7" id="KW-1185">Reference proteome</keyword>
<sequence length="390" mass="44416">MPSFPMVWRRFLCTHTSDFSFFNQKPAAIIHPQWPVKQVTRFNFHLFPRDELKTGMPCYSFSCQPSYLASMDQDDFDFNLYIYDGNPHLFFFLKTVRFLINMLLSKPAFLLLSPLRLFFVSEKLVIGVGYDCNPMVFAADGIGSWSFVRFLDEKSQHLLLQDRAHSNNLSNFQVSSSVHAALTETFGKFYGSSKQGTSNDKSRGGVHDNCINCIVPFKTSSGSNKMTSFSTSGLDGKVVIFFKLQSGGHINKIPCTVSGQFTGRGKKMLIIWKWMHFIMSCSCMISELSMGKSEGVFWRMDTSCMWSLWSVCSHENQQTLPQVQRKFQHQNTWRNKVDLASGDIRVAKCIKSDYPCVPLEEAQGNIDTVSKFIDLESLGGVIKEEWRQGL</sequence>
<dbReference type="Gene3D" id="2.130.10.10">
    <property type="entry name" value="YVTN repeat-like/Quinoprotein amine dehydrogenase"/>
    <property type="match status" value="1"/>
</dbReference>
<name>A0AAU9NGD8_9ASTR</name>